<sequence>MIYSLPFKVNKTMTIETTNNLAHLNTQSLAILSSFSNTFELNEKESKLVQRIKKNVRLHNKNNITRTHAYLEFYKRYPEIKWAFLAHLVSRNGGYYMTDLQTTFAKKLLSPVQQHAFFLFLERANAAIFQDAFSQLLLYEESQKNGQNLSHLLTALGVSAFMHPIWTEFINEPMKKEHLLSLALIVNEQHYIENKLIQDGKTKEDVLDTWQFYAQSFLGMTQVLIPYESTNQLALVGVNISQFSSLKNRIIAGKLLYALLFLHSHLYSGTYSFADSVKHTGARQDYSSSLHSKFNHFKAPSSTLPLDMCWGNRVHTFFNQSDWFVGTSPYSYLAKLDMPTLI</sequence>
<evidence type="ECO:0000313" key="2">
    <source>
        <dbReference type="Proteomes" id="UP000053681"/>
    </source>
</evidence>
<evidence type="ECO:0000313" key="1">
    <source>
        <dbReference type="EMBL" id="KSU86593.1"/>
    </source>
</evidence>
<dbReference type="EMBL" id="LNQP01000076">
    <property type="protein sequence ID" value="KSU86593.1"/>
    <property type="molecule type" value="Genomic_DNA"/>
</dbReference>
<dbReference type="Pfam" id="PF10720">
    <property type="entry name" value="DUF2515"/>
    <property type="match status" value="1"/>
</dbReference>
<dbReference type="AlphaFoldDB" id="A0A0V8JHT5"/>
<proteinExistence type="predicted"/>
<dbReference type="RefSeq" id="WP_062687226.1">
    <property type="nucleotide sequence ID" value="NZ_KQ758691.1"/>
</dbReference>
<organism evidence="1 2">
    <name type="scientific">Priestia veravalensis</name>
    <dbReference type="NCBI Taxonomy" id="1414648"/>
    <lineage>
        <taxon>Bacteria</taxon>
        <taxon>Bacillati</taxon>
        <taxon>Bacillota</taxon>
        <taxon>Bacilli</taxon>
        <taxon>Bacillales</taxon>
        <taxon>Bacillaceae</taxon>
        <taxon>Priestia</taxon>
    </lineage>
</organism>
<reference evidence="1 2" key="1">
    <citation type="submission" date="2015-11" db="EMBL/GenBank/DDBJ databases">
        <title>Bacillus caseinolyticus sp nov.</title>
        <authorList>
            <person name="Dastager S.G."/>
            <person name="Mawlankar R."/>
        </authorList>
    </citation>
    <scope>NUCLEOTIDE SEQUENCE [LARGE SCALE GENOMIC DNA]</scope>
    <source>
        <strain evidence="1 2">SGD-V-76</strain>
    </source>
</reference>
<protein>
    <recommendedName>
        <fullName evidence="3">DUF2515 domain-containing protein</fullName>
    </recommendedName>
</protein>
<accession>A0A0V8JHT5</accession>
<keyword evidence="2" id="KW-1185">Reference proteome</keyword>
<comment type="caution">
    <text evidence="1">The sequence shown here is derived from an EMBL/GenBank/DDBJ whole genome shotgun (WGS) entry which is preliminary data.</text>
</comment>
<dbReference type="InterPro" id="IPR019658">
    <property type="entry name" value="DUF2515"/>
</dbReference>
<name>A0A0V8JHT5_9BACI</name>
<gene>
    <name evidence="1" type="ORF">AS180_17840</name>
</gene>
<dbReference type="Proteomes" id="UP000053681">
    <property type="component" value="Unassembled WGS sequence"/>
</dbReference>
<evidence type="ECO:0008006" key="3">
    <source>
        <dbReference type="Google" id="ProtNLM"/>
    </source>
</evidence>